<keyword evidence="3 10" id="KW-0997">Cell inner membrane</keyword>
<gene>
    <name evidence="10" type="primary">lpxH</name>
    <name evidence="12" type="ORF">DEU29_10434</name>
</gene>
<evidence type="ECO:0000256" key="2">
    <source>
        <dbReference type="ARBA" id="ARBA00022516"/>
    </source>
</evidence>
<dbReference type="CDD" id="cd07398">
    <property type="entry name" value="MPP_YbbF-LpxH"/>
    <property type="match status" value="1"/>
</dbReference>
<comment type="function">
    <text evidence="10">Hydrolyzes the pyrophosphate bond of UDP-2,3-diacylglucosamine to yield 2,3-diacylglucosamine 1-phosphate (lipid X) and UMP by catalyzing the attack of water at the alpha-P atom. Involved in the biosynthesis of lipid A, a phosphorylated glycolipid that anchors the lipopolysaccharide to the outer membrane of the cell.</text>
</comment>
<evidence type="ECO:0000256" key="5">
    <source>
        <dbReference type="ARBA" id="ARBA00022723"/>
    </source>
</evidence>
<feature type="binding site" evidence="10">
    <location>
        <position position="8"/>
    </location>
    <ligand>
        <name>Mn(2+)</name>
        <dbReference type="ChEBI" id="CHEBI:29035"/>
        <label>1</label>
    </ligand>
</feature>
<evidence type="ECO:0000256" key="6">
    <source>
        <dbReference type="ARBA" id="ARBA00022801"/>
    </source>
</evidence>
<evidence type="ECO:0000256" key="4">
    <source>
        <dbReference type="ARBA" id="ARBA00022556"/>
    </source>
</evidence>
<feature type="binding site" evidence="10">
    <location>
        <position position="10"/>
    </location>
    <ligand>
        <name>Mn(2+)</name>
        <dbReference type="ChEBI" id="CHEBI:29035"/>
        <label>1</label>
    </ligand>
</feature>
<dbReference type="GO" id="GO:0009245">
    <property type="term" value="P:lipid A biosynthetic process"/>
    <property type="evidence" value="ECO:0007669"/>
    <property type="project" value="UniProtKB-UniRule"/>
</dbReference>
<dbReference type="PANTHER" id="PTHR34990">
    <property type="entry name" value="UDP-2,3-DIACYLGLUCOSAMINE HYDROLASE-RELATED"/>
    <property type="match status" value="1"/>
</dbReference>
<evidence type="ECO:0000313" key="13">
    <source>
        <dbReference type="Proteomes" id="UP000295531"/>
    </source>
</evidence>
<protein>
    <recommendedName>
        <fullName evidence="10">UDP-2,3-diacylglucosamine hydrolase</fullName>
        <ecNumber evidence="10">3.6.1.54</ecNumber>
    </recommendedName>
    <alternativeName>
        <fullName evidence="10">UDP-2,3-diacylglucosamine diphosphatase</fullName>
    </alternativeName>
</protein>
<sequence length="240" mass="27125">MTTAFIADLHLSPARPDITAAFSDFCQQQHHTLDALYILGDLFDAWLGDDDPSDFARQIKSLLRALSDAGVALYFMPGNRDFMLGERFAADVGLTLLPDETVINLNGERTLLMHGDTLCTDDTDYLRYRAIIQHPISKFILRHLPLALRMRIARKLRAGSASKRPNLTPQRLRQMDVQHPAVISVMQKHNVQRLIHGHTHRAAIHSFCVNGKQAERVVLGDWYDAQRVLNTRGYAGVYLV</sequence>
<feature type="binding site" evidence="10">
    <location>
        <position position="114"/>
    </location>
    <ligand>
        <name>Mn(2+)</name>
        <dbReference type="ChEBI" id="CHEBI:29035"/>
        <label>2</label>
    </ligand>
</feature>
<comment type="caution">
    <text evidence="10">Lacks conserved residue(s) required for the propagation of feature annotation.</text>
</comment>
<evidence type="ECO:0000256" key="7">
    <source>
        <dbReference type="ARBA" id="ARBA00023098"/>
    </source>
</evidence>
<dbReference type="Proteomes" id="UP000295531">
    <property type="component" value="Unassembled WGS sequence"/>
</dbReference>
<dbReference type="EMBL" id="SNXI01000004">
    <property type="protein sequence ID" value="TDP38934.1"/>
    <property type="molecule type" value="Genomic_DNA"/>
</dbReference>
<feature type="binding site" evidence="10">
    <location>
        <position position="198"/>
    </location>
    <ligand>
        <name>Mn(2+)</name>
        <dbReference type="ChEBI" id="CHEBI:29035"/>
        <label>2</label>
    </ligand>
</feature>
<dbReference type="InterPro" id="IPR004843">
    <property type="entry name" value="Calcineurin-like_PHP"/>
</dbReference>
<comment type="subcellular location">
    <subcellularLocation>
        <location evidence="10">Cell inner membrane</location>
        <topology evidence="10">Peripheral membrane protein</topology>
        <orientation evidence="10">Cytoplasmic side</orientation>
    </subcellularLocation>
</comment>
<evidence type="ECO:0000313" key="12">
    <source>
        <dbReference type="EMBL" id="TDP38934.1"/>
    </source>
</evidence>
<dbReference type="PANTHER" id="PTHR34990:SF1">
    <property type="entry name" value="UDP-2,3-DIACYLGLUCOSAMINE HYDROLASE"/>
    <property type="match status" value="1"/>
</dbReference>
<feature type="binding site" evidence="10">
    <location>
        <position position="41"/>
    </location>
    <ligand>
        <name>Mn(2+)</name>
        <dbReference type="ChEBI" id="CHEBI:29035"/>
        <label>2</label>
    </ligand>
</feature>
<dbReference type="AlphaFoldDB" id="A0A4R6PKI0"/>
<dbReference type="GO" id="GO:0005737">
    <property type="term" value="C:cytoplasm"/>
    <property type="evidence" value="ECO:0007669"/>
    <property type="project" value="InterPro"/>
</dbReference>
<feature type="domain" description="Calcineurin-like phosphoesterase" evidence="11">
    <location>
        <begin position="1"/>
        <end position="201"/>
    </location>
</feature>
<keyword evidence="13" id="KW-1185">Reference proteome</keyword>
<feature type="binding site" evidence="10">
    <location>
        <position position="160"/>
    </location>
    <ligand>
        <name>substrate</name>
    </ligand>
</feature>
<comment type="catalytic activity">
    <reaction evidence="10">
        <text>UDP-2-N,3-O-bis[(3R)-3-hydroxytetradecanoyl]-alpha-D-glucosamine + H2O = 2-N,3-O-bis[(3R)-3-hydroxytetradecanoyl]-alpha-D-glucosaminyl 1-phosphate + UMP + 2 H(+)</text>
        <dbReference type="Rhea" id="RHEA:25213"/>
        <dbReference type="ChEBI" id="CHEBI:15377"/>
        <dbReference type="ChEBI" id="CHEBI:15378"/>
        <dbReference type="ChEBI" id="CHEBI:57865"/>
        <dbReference type="ChEBI" id="CHEBI:57957"/>
        <dbReference type="ChEBI" id="CHEBI:78847"/>
        <dbReference type="EC" id="3.6.1.54"/>
    </reaction>
</comment>
<dbReference type="EC" id="3.6.1.54" evidence="10"/>
<evidence type="ECO:0000256" key="1">
    <source>
        <dbReference type="ARBA" id="ARBA00022475"/>
    </source>
</evidence>
<dbReference type="GO" id="GO:0030145">
    <property type="term" value="F:manganese ion binding"/>
    <property type="evidence" value="ECO:0007669"/>
    <property type="project" value="UniProtKB-UniRule"/>
</dbReference>
<comment type="cofactor">
    <cofactor evidence="10">
        <name>Mn(2+)</name>
        <dbReference type="ChEBI" id="CHEBI:29035"/>
    </cofactor>
    <text evidence="10">Binds 2 Mn(2+) ions per subunit in a binuclear metal center.</text>
</comment>
<name>A0A4R6PKI0_9GAMM</name>
<evidence type="ECO:0000256" key="10">
    <source>
        <dbReference type="HAMAP-Rule" id="MF_00575"/>
    </source>
</evidence>
<keyword evidence="6 10" id="KW-0378">Hydrolase</keyword>
<feature type="binding site" evidence="10">
    <location>
        <position position="79"/>
    </location>
    <ligand>
        <name>Mn(2+)</name>
        <dbReference type="ChEBI" id="CHEBI:29035"/>
        <label>2</label>
    </ligand>
</feature>
<keyword evidence="2 10" id="KW-0444">Lipid biosynthesis</keyword>
<keyword evidence="5 10" id="KW-0479">Metal-binding</keyword>
<dbReference type="RefSeq" id="WP_133539042.1">
    <property type="nucleotide sequence ID" value="NZ_SNXI01000004.1"/>
</dbReference>
<dbReference type="InterPro" id="IPR029052">
    <property type="entry name" value="Metallo-depent_PP-like"/>
</dbReference>
<dbReference type="NCBIfam" id="NF003743">
    <property type="entry name" value="PRK05340.1"/>
    <property type="match status" value="1"/>
</dbReference>
<evidence type="ECO:0000256" key="9">
    <source>
        <dbReference type="ARBA" id="ARBA00023211"/>
    </source>
</evidence>
<feature type="binding site" evidence="10">
    <location>
        <position position="200"/>
    </location>
    <ligand>
        <name>Mn(2+)</name>
        <dbReference type="ChEBI" id="CHEBI:29035"/>
        <label>1</label>
    </ligand>
</feature>
<keyword evidence="9 10" id="KW-0464">Manganese</keyword>
<dbReference type="Pfam" id="PF00149">
    <property type="entry name" value="Metallophos"/>
    <property type="match status" value="1"/>
</dbReference>
<dbReference type="Gene3D" id="3.60.21.10">
    <property type="match status" value="1"/>
</dbReference>
<accession>A0A4R6PKI0</accession>
<dbReference type="OrthoDB" id="9783283at2"/>
<comment type="pathway">
    <text evidence="10">Glycolipid biosynthesis; lipid IV(A) biosynthesis; lipid IV(A) from (3R)-3-hydroxytetradecanoyl-[acyl-carrier-protein] and UDP-N-acetyl-alpha-D-glucosamine: step 4/6.</text>
</comment>
<dbReference type="GO" id="GO:0019897">
    <property type="term" value="C:extrinsic component of plasma membrane"/>
    <property type="evidence" value="ECO:0007669"/>
    <property type="project" value="UniProtKB-UniRule"/>
</dbReference>
<reference evidence="12 13" key="1">
    <citation type="submission" date="2019-03" db="EMBL/GenBank/DDBJ databases">
        <title>Freshwater and sediment microbial communities from various areas in North America, analyzing microbe dynamics in response to fracking.</title>
        <authorList>
            <person name="Lamendella R."/>
        </authorList>
    </citation>
    <scope>NUCLEOTIDE SEQUENCE [LARGE SCALE GENOMIC DNA]</scope>
    <source>
        <strain evidence="12 13">18_TX</strain>
    </source>
</reference>
<comment type="caution">
    <text evidence="12">The sequence shown here is derived from an EMBL/GenBank/DDBJ whole genome shotgun (WGS) entry which is preliminary data.</text>
</comment>
<organism evidence="12 13">
    <name type="scientific">Idiomarina aquatica</name>
    <dbReference type="NCBI Taxonomy" id="1327752"/>
    <lineage>
        <taxon>Bacteria</taxon>
        <taxon>Pseudomonadati</taxon>
        <taxon>Pseudomonadota</taxon>
        <taxon>Gammaproteobacteria</taxon>
        <taxon>Alteromonadales</taxon>
        <taxon>Idiomarinaceae</taxon>
        <taxon>Idiomarina</taxon>
    </lineage>
</organism>
<feature type="binding site" evidence="10">
    <location>
        <begin position="79"/>
        <end position="80"/>
    </location>
    <ligand>
        <name>substrate</name>
    </ligand>
</feature>
<dbReference type="GO" id="GO:0008758">
    <property type="term" value="F:UDP-2,3-diacylglucosamine hydrolase activity"/>
    <property type="evidence" value="ECO:0007669"/>
    <property type="project" value="UniProtKB-UniRule"/>
</dbReference>
<feature type="binding site" evidence="10">
    <location>
        <position position="122"/>
    </location>
    <ligand>
        <name>substrate</name>
    </ligand>
</feature>
<keyword evidence="4 10" id="KW-0441">Lipid A biosynthesis</keyword>
<evidence type="ECO:0000259" key="11">
    <source>
        <dbReference type="Pfam" id="PF00149"/>
    </source>
</evidence>
<dbReference type="UniPathway" id="UPA00359">
    <property type="reaction ID" value="UER00480"/>
</dbReference>
<feature type="binding site" evidence="10">
    <location>
        <position position="41"/>
    </location>
    <ligand>
        <name>Mn(2+)</name>
        <dbReference type="ChEBI" id="CHEBI:29035"/>
        <label>1</label>
    </ligand>
</feature>
<dbReference type="SUPFAM" id="SSF56300">
    <property type="entry name" value="Metallo-dependent phosphatases"/>
    <property type="match status" value="1"/>
</dbReference>
<keyword evidence="7 10" id="KW-0443">Lipid metabolism</keyword>
<feature type="binding site" evidence="10">
    <location>
        <position position="198"/>
    </location>
    <ligand>
        <name>substrate</name>
    </ligand>
</feature>
<keyword evidence="8 10" id="KW-0472">Membrane</keyword>
<comment type="similarity">
    <text evidence="10">Belongs to the LpxH family.</text>
</comment>
<keyword evidence="1 10" id="KW-1003">Cell membrane</keyword>
<evidence type="ECO:0000256" key="8">
    <source>
        <dbReference type="ARBA" id="ARBA00023136"/>
    </source>
</evidence>
<dbReference type="HAMAP" id="MF_00575">
    <property type="entry name" value="LpxH"/>
    <property type="match status" value="1"/>
</dbReference>
<proteinExistence type="inferred from homology"/>
<dbReference type="InterPro" id="IPR043461">
    <property type="entry name" value="LpxH-like"/>
</dbReference>
<dbReference type="InterPro" id="IPR010138">
    <property type="entry name" value="UDP-diacylglucosamine_Hdrlase"/>
</dbReference>
<dbReference type="NCBIfam" id="TIGR01854">
    <property type="entry name" value="lipid_A_lpxH"/>
    <property type="match status" value="1"/>
</dbReference>
<evidence type="ECO:0000256" key="3">
    <source>
        <dbReference type="ARBA" id="ARBA00022519"/>
    </source>
</evidence>